<sequence>MSVLIYISLIVGIPFCSGAPYQAQFDHELHRLAEILGGLHHLRGICATNKNRNWRDMMQELVDAEAPSGPRRADLIASFNRGYGAFQLIYRKCTPSAQIAIRRHLLEGLRLSSNLIEFYSD</sequence>
<comment type="caution">
    <text evidence="1">The sequence shown here is derived from an EMBL/GenBank/DDBJ whole genome shotgun (WGS) entry which is preliminary data.</text>
</comment>
<accession>A0ABX2CND4</accession>
<evidence type="ECO:0000313" key="2">
    <source>
        <dbReference type="Proteomes" id="UP000886476"/>
    </source>
</evidence>
<dbReference type="Pfam" id="PF09539">
    <property type="entry name" value="DUF2385"/>
    <property type="match status" value="1"/>
</dbReference>
<organism evidence="1 2">
    <name type="scientific">Bradyrhizobium aeschynomenes</name>
    <dbReference type="NCBI Taxonomy" id="2734909"/>
    <lineage>
        <taxon>Bacteria</taxon>
        <taxon>Pseudomonadati</taxon>
        <taxon>Pseudomonadota</taxon>
        <taxon>Alphaproteobacteria</taxon>
        <taxon>Hyphomicrobiales</taxon>
        <taxon>Nitrobacteraceae</taxon>
        <taxon>Bradyrhizobium</taxon>
    </lineage>
</organism>
<dbReference type="EMBL" id="JABFDN010000021">
    <property type="protein sequence ID" value="NPU69711.1"/>
    <property type="molecule type" value="Genomic_DNA"/>
</dbReference>
<proteinExistence type="predicted"/>
<gene>
    <name evidence="1" type="ORF">HL667_32270</name>
</gene>
<protein>
    <submittedName>
        <fullName evidence="1">TIGR02301 family protein</fullName>
    </submittedName>
</protein>
<dbReference type="NCBIfam" id="TIGR02301">
    <property type="entry name" value="TIGR02301 family protein"/>
    <property type="match status" value="1"/>
</dbReference>
<evidence type="ECO:0000313" key="1">
    <source>
        <dbReference type="EMBL" id="NPU69711.1"/>
    </source>
</evidence>
<name>A0ABX2CND4_9BRAD</name>
<reference evidence="1" key="1">
    <citation type="submission" date="2020-05" db="EMBL/GenBank/DDBJ databases">
        <title>Nod-independent and nitrogen-fixing Bradyrhizobium aeschynomene sp. nov. isolated from nodules of Aeschynomene indica.</title>
        <authorList>
            <person name="Zhang Z."/>
        </authorList>
    </citation>
    <scope>NUCLEOTIDE SEQUENCE</scope>
    <source>
        <strain evidence="1">83012</strain>
    </source>
</reference>
<dbReference type="InterPro" id="IPR012645">
    <property type="entry name" value="CHP02301"/>
</dbReference>
<dbReference type="Proteomes" id="UP000886476">
    <property type="component" value="Unassembled WGS sequence"/>
</dbReference>
<keyword evidence="2" id="KW-1185">Reference proteome</keyword>